<sequence>MSRLAESYAGRLLIYAVAAVIGSAVGSLWTWTSDAWVDANPLISGPSVALFSLGPTIAVLAAVRLSLSEVAAVATLLAVAMIGMWYVFAGNDSSTSALIFIWGWLAGLPAAAAIVWLDGRRSQSQRGPSQTGPAGQERSDRAHAKAGRLRGPAVMVCRSRRDFAVPSAREPQ</sequence>
<feature type="compositionally biased region" description="Polar residues" evidence="1">
    <location>
        <begin position="123"/>
        <end position="133"/>
    </location>
</feature>
<keyword evidence="2" id="KW-1133">Transmembrane helix</keyword>
<accession>A0A6C7E4X2</accession>
<keyword evidence="2" id="KW-0472">Membrane</keyword>
<keyword evidence="2" id="KW-0812">Transmembrane</keyword>
<feature type="transmembrane region" description="Helical" evidence="2">
    <location>
        <begin position="43"/>
        <end position="63"/>
    </location>
</feature>
<evidence type="ECO:0000313" key="4">
    <source>
        <dbReference type="Proteomes" id="UP000011863"/>
    </source>
</evidence>
<gene>
    <name evidence="3" type="ORF">YM304_09180</name>
</gene>
<dbReference type="AlphaFoldDB" id="A0A6C7E4X2"/>
<organism evidence="3 4">
    <name type="scientific">Ilumatobacter coccineus (strain NBRC 103263 / KCTC 29153 / YM16-304)</name>
    <dbReference type="NCBI Taxonomy" id="1313172"/>
    <lineage>
        <taxon>Bacteria</taxon>
        <taxon>Bacillati</taxon>
        <taxon>Actinomycetota</taxon>
        <taxon>Acidimicrobiia</taxon>
        <taxon>Acidimicrobiales</taxon>
        <taxon>Ilumatobacteraceae</taxon>
        <taxon>Ilumatobacter</taxon>
    </lineage>
</organism>
<name>A0A6C7E4X2_ILUCY</name>
<dbReference type="Proteomes" id="UP000011863">
    <property type="component" value="Chromosome"/>
</dbReference>
<dbReference type="EMBL" id="AP012057">
    <property type="protein sequence ID" value="BAN01232.1"/>
    <property type="molecule type" value="Genomic_DNA"/>
</dbReference>
<keyword evidence="4" id="KW-1185">Reference proteome</keyword>
<evidence type="ECO:0000313" key="3">
    <source>
        <dbReference type="EMBL" id="BAN01232.1"/>
    </source>
</evidence>
<feature type="transmembrane region" description="Helical" evidence="2">
    <location>
        <begin position="12"/>
        <end position="31"/>
    </location>
</feature>
<feature type="region of interest" description="Disordered" evidence="1">
    <location>
        <begin position="123"/>
        <end position="153"/>
    </location>
</feature>
<dbReference type="KEGG" id="aym:YM304_09180"/>
<feature type="transmembrane region" description="Helical" evidence="2">
    <location>
        <begin position="95"/>
        <end position="117"/>
    </location>
</feature>
<evidence type="ECO:0000256" key="2">
    <source>
        <dbReference type="SAM" id="Phobius"/>
    </source>
</evidence>
<proteinExistence type="predicted"/>
<dbReference type="RefSeq" id="WP_015440479.1">
    <property type="nucleotide sequence ID" value="NC_020520.1"/>
</dbReference>
<protein>
    <submittedName>
        <fullName evidence="3">Uncharacterized protein</fullName>
    </submittedName>
</protein>
<reference evidence="3 4" key="1">
    <citation type="journal article" date="2013" name="Int. J. Syst. Evol. Microbiol.">
        <title>Ilumatobacter nonamiense sp. nov. and Ilumatobacter coccineum sp. nov., isolated from seashore sand.</title>
        <authorList>
            <person name="Matsumoto A."/>
            <person name="Kasai H."/>
            <person name="Matsuo Y."/>
            <person name="Shizuri Y."/>
            <person name="Ichikawa N."/>
            <person name="Fujita N."/>
            <person name="Omura S."/>
            <person name="Takahashi Y."/>
        </authorList>
    </citation>
    <scope>NUCLEOTIDE SEQUENCE [LARGE SCALE GENOMIC DNA]</scope>
    <source>
        <strain evidence="4">NBRC 103263 / KCTC 29153 / YM16-304</strain>
    </source>
</reference>
<evidence type="ECO:0000256" key="1">
    <source>
        <dbReference type="SAM" id="MobiDB-lite"/>
    </source>
</evidence>
<feature type="transmembrane region" description="Helical" evidence="2">
    <location>
        <begin position="70"/>
        <end position="89"/>
    </location>
</feature>